<dbReference type="Gene3D" id="3.40.50.970">
    <property type="match status" value="1"/>
</dbReference>
<sequence length="144" mass="16326">MMAMSYGNVYVAQVAMGADKDQTLRAIAEAEAWPGPSLVIAYAACINHGLKAGMRCSQREAKRAVEAGYWHLWRYHPQREAEGKTPFMLDSEEPEESFRDFLLGEVRYASLHKTTPHLADALFSRTEEDARARFAQYRRLAGEE</sequence>
<dbReference type="GO" id="GO:0006979">
    <property type="term" value="P:response to oxidative stress"/>
    <property type="evidence" value="ECO:0007669"/>
    <property type="project" value="TreeGrafter"/>
</dbReference>
<dbReference type="Proteomes" id="UP000255050">
    <property type="component" value="Unassembled WGS sequence"/>
</dbReference>
<organism evidence="1 2">
    <name type="scientific">Klebsiella michiganensis</name>
    <dbReference type="NCBI Taxonomy" id="1134687"/>
    <lineage>
        <taxon>Bacteria</taxon>
        <taxon>Pseudomonadati</taxon>
        <taxon>Pseudomonadota</taxon>
        <taxon>Gammaproteobacteria</taxon>
        <taxon>Enterobacterales</taxon>
        <taxon>Enterobacteriaceae</taxon>
        <taxon>Klebsiella/Raoultella group</taxon>
        <taxon>Klebsiella</taxon>
    </lineage>
</organism>
<evidence type="ECO:0000313" key="2">
    <source>
        <dbReference type="Proteomes" id="UP000255050"/>
    </source>
</evidence>
<reference evidence="1 2" key="1">
    <citation type="submission" date="2018-06" db="EMBL/GenBank/DDBJ databases">
        <authorList>
            <consortium name="Pathogen Informatics"/>
            <person name="Doyle S."/>
        </authorList>
    </citation>
    <scope>NUCLEOTIDE SEQUENCE [LARGE SCALE GENOMIC DNA]</scope>
    <source>
        <strain evidence="1 2">NCTC11694</strain>
    </source>
</reference>
<name>A0A7H4MVP3_9ENTR</name>
<dbReference type="InterPro" id="IPR050722">
    <property type="entry name" value="Pyruvate:ferred/Flavod_OxRd"/>
</dbReference>
<dbReference type="AlphaFoldDB" id="A0A7H4MVP3"/>
<dbReference type="SUPFAM" id="SSF52518">
    <property type="entry name" value="Thiamin diphosphate-binding fold (THDP-binding)"/>
    <property type="match status" value="1"/>
</dbReference>
<protein>
    <submittedName>
        <fullName evidence="1">Pyruvate-flavodoxin oxidoreductase</fullName>
    </submittedName>
</protein>
<dbReference type="PANTHER" id="PTHR32154">
    <property type="entry name" value="PYRUVATE-FLAVODOXIN OXIDOREDUCTASE-RELATED"/>
    <property type="match status" value="1"/>
</dbReference>
<keyword evidence="1" id="KW-0670">Pyruvate</keyword>
<proteinExistence type="predicted"/>
<comment type="caution">
    <text evidence="1">The sequence shown here is derived from an EMBL/GenBank/DDBJ whole genome shotgun (WGS) entry which is preliminary data.</text>
</comment>
<accession>A0A7H4MVP3</accession>
<dbReference type="EMBL" id="UGJR01000006">
    <property type="protein sequence ID" value="STT07156.1"/>
    <property type="molecule type" value="Genomic_DNA"/>
</dbReference>
<dbReference type="PANTHER" id="PTHR32154:SF0">
    <property type="entry name" value="PYRUVATE-FLAVODOXIN OXIDOREDUCTASE-RELATED"/>
    <property type="match status" value="1"/>
</dbReference>
<dbReference type="InterPro" id="IPR029061">
    <property type="entry name" value="THDP-binding"/>
</dbReference>
<evidence type="ECO:0000313" key="1">
    <source>
        <dbReference type="EMBL" id="STT07156.1"/>
    </source>
</evidence>
<gene>
    <name evidence="1" type="ORF">NCTC11694_06756</name>
</gene>